<dbReference type="Proteomes" id="UP001203297">
    <property type="component" value="Unassembled WGS sequence"/>
</dbReference>
<gene>
    <name evidence="2" type="ORF">B0F90DRAFT_334440</name>
</gene>
<evidence type="ECO:0000256" key="1">
    <source>
        <dbReference type="SAM" id="MobiDB-lite"/>
    </source>
</evidence>
<dbReference type="AlphaFoldDB" id="A0AAD4LX70"/>
<organism evidence="2 3">
    <name type="scientific">Multifurca ochricompacta</name>
    <dbReference type="NCBI Taxonomy" id="376703"/>
    <lineage>
        <taxon>Eukaryota</taxon>
        <taxon>Fungi</taxon>
        <taxon>Dikarya</taxon>
        <taxon>Basidiomycota</taxon>
        <taxon>Agaricomycotina</taxon>
        <taxon>Agaricomycetes</taxon>
        <taxon>Russulales</taxon>
        <taxon>Russulaceae</taxon>
        <taxon>Multifurca</taxon>
    </lineage>
</organism>
<sequence>MEFYNNLDPSLFPQYDTFMQSHDLPGEYQASQMIQNLDTFQLPPGAEATDSPSFTLRRQAGYFSQALPPQGYTQTEEHAGRMLTTSAVNSQSDGSESSLYAPSPSDSNSPSPSPSPSHVFNLRALIPRIGPVSFSHRIPDNATRDIPQNHHPLPFIPEIPLIHHTCLRPRTPFHT</sequence>
<proteinExistence type="predicted"/>
<protein>
    <submittedName>
        <fullName evidence="2">Uncharacterized protein</fullName>
    </submittedName>
</protein>
<evidence type="ECO:0000313" key="3">
    <source>
        <dbReference type="Proteomes" id="UP001203297"/>
    </source>
</evidence>
<dbReference type="EMBL" id="WTXG01000143">
    <property type="protein sequence ID" value="KAI0291786.1"/>
    <property type="molecule type" value="Genomic_DNA"/>
</dbReference>
<feature type="region of interest" description="Disordered" evidence="1">
    <location>
        <begin position="66"/>
        <end position="119"/>
    </location>
</feature>
<name>A0AAD4LX70_9AGAM</name>
<feature type="compositionally biased region" description="Polar residues" evidence="1">
    <location>
        <begin position="83"/>
        <end position="100"/>
    </location>
</feature>
<comment type="caution">
    <text evidence="2">The sequence shown here is derived from an EMBL/GenBank/DDBJ whole genome shotgun (WGS) entry which is preliminary data.</text>
</comment>
<accession>A0AAD4LX70</accession>
<reference evidence="2" key="1">
    <citation type="journal article" date="2022" name="New Phytol.">
        <title>Evolutionary transition to the ectomycorrhizal habit in the genomes of a hyperdiverse lineage of mushroom-forming fungi.</title>
        <authorList>
            <person name="Looney B."/>
            <person name="Miyauchi S."/>
            <person name="Morin E."/>
            <person name="Drula E."/>
            <person name="Courty P.E."/>
            <person name="Kohler A."/>
            <person name="Kuo A."/>
            <person name="LaButti K."/>
            <person name="Pangilinan J."/>
            <person name="Lipzen A."/>
            <person name="Riley R."/>
            <person name="Andreopoulos W."/>
            <person name="He G."/>
            <person name="Johnson J."/>
            <person name="Nolan M."/>
            <person name="Tritt A."/>
            <person name="Barry K.W."/>
            <person name="Grigoriev I.V."/>
            <person name="Nagy L.G."/>
            <person name="Hibbett D."/>
            <person name="Henrissat B."/>
            <person name="Matheny P.B."/>
            <person name="Labbe J."/>
            <person name="Martin F.M."/>
        </authorList>
    </citation>
    <scope>NUCLEOTIDE SEQUENCE</scope>
    <source>
        <strain evidence="2">BPL690</strain>
    </source>
</reference>
<keyword evidence="3" id="KW-1185">Reference proteome</keyword>
<evidence type="ECO:0000313" key="2">
    <source>
        <dbReference type="EMBL" id="KAI0291786.1"/>
    </source>
</evidence>